<keyword evidence="12" id="KW-0325">Glycoprotein</keyword>
<feature type="disulfide bond" evidence="13">
    <location>
        <begin position="19"/>
        <end position="34"/>
    </location>
</feature>
<dbReference type="InterPro" id="IPR018097">
    <property type="entry name" value="EGF_Ca-bd_CS"/>
</dbReference>
<reference evidence="17 18" key="1">
    <citation type="submission" date="2019-09" db="EMBL/GenBank/DDBJ databases">
        <title>Bird 10,000 Genomes (B10K) Project - Family phase.</title>
        <authorList>
            <person name="Zhang G."/>
        </authorList>
    </citation>
    <scope>NUCLEOTIDE SEQUENCE [LARGE SCALE GENOMIC DNA]</scope>
    <source>
        <strain evidence="17">B10K-MSB-01</strain>
    </source>
</reference>
<dbReference type="SMART" id="SM00181">
    <property type="entry name" value="EGF"/>
    <property type="match status" value="5"/>
</dbReference>
<dbReference type="PANTHER" id="PTHR22722:SF12">
    <property type="entry name" value="EGF-LIKE DOMAIN-CONTAINING PROTEIN"/>
    <property type="match status" value="1"/>
</dbReference>
<evidence type="ECO:0000256" key="8">
    <source>
        <dbReference type="ARBA" id="ARBA00022989"/>
    </source>
</evidence>
<dbReference type="SUPFAM" id="SSF57184">
    <property type="entry name" value="Growth factor receptor domain"/>
    <property type="match status" value="1"/>
</dbReference>
<dbReference type="InterPro" id="IPR009030">
    <property type="entry name" value="Growth_fac_rcpt_cys_sf"/>
</dbReference>
<keyword evidence="18" id="KW-1185">Reference proteome</keyword>
<keyword evidence="9" id="KW-0472">Membrane</keyword>
<dbReference type="EMBL" id="VZSV01000393">
    <property type="protein sequence ID" value="NXA56570.1"/>
    <property type="molecule type" value="Genomic_DNA"/>
</dbReference>
<evidence type="ECO:0000256" key="2">
    <source>
        <dbReference type="ARBA" id="ARBA00009939"/>
    </source>
</evidence>
<dbReference type="PROSITE" id="PS01209">
    <property type="entry name" value="LDLRA_1"/>
    <property type="match status" value="4"/>
</dbReference>
<dbReference type="SMART" id="SM00179">
    <property type="entry name" value="EGF_CA"/>
    <property type="match status" value="1"/>
</dbReference>
<comment type="subcellular location">
    <subcellularLocation>
        <location evidence="1">Membrane</location>
        <topology evidence="1">Single-pass type I membrane protein</topology>
    </subcellularLocation>
</comment>
<feature type="domain" description="EGF-like" evidence="16">
    <location>
        <begin position="302"/>
        <end position="340"/>
    </location>
</feature>
<dbReference type="SUPFAM" id="SSF63825">
    <property type="entry name" value="YWTD domain"/>
    <property type="match status" value="1"/>
</dbReference>
<evidence type="ECO:0000256" key="12">
    <source>
        <dbReference type="ARBA" id="ARBA00023180"/>
    </source>
</evidence>
<dbReference type="GO" id="GO:0006898">
    <property type="term" value="P:receptor-mediated endocytosis"/>
    <property type="evidence" value="ECO:0007669"/>
    <property type="project" value="TreeGrafter"/>
</dbReference>
<dbReference type="PROSITE" id="PS51120">
    <property type="entry name" value="LDLRB"/>
    <property type="match status" value="1"/>
</dbReference>
<feature type="domain" description="EGF-like calcium-binding" evidence="15">
    <location>
        <begin position="299"/>
        <end position="340"/>
    </location>
</feature>
<sequence>PGSFRCSNGAVCVRPEERCDGVPQCPDASDEAGCWRPTSECARRCDGGSRCVPEGWLCDGHADCADGADEQGCASRECSPGEFPCRSGQCVAASLRCDGDRDCRDGSDEEGCAVPPPLLCRPGELPCPRSGECVPQAWRCDGDPDCRDGTDEEVRGAAECPVCPPSPYGATHPALSQGCPSEEGPCGEQQWGCSSGHQCIPDAWRCDGEGDCADGSDEDGCEHHPTRPLCYPCGPGPCLNSSLVCNGHRDCVDGSDEGGNCSVPCRLPCSHLCYRSPQGPRCQCTPGYRLAEDGVSCVDVEECKEQREATCSQTCLNAPGSYSCGCLPGYLLEPDGHACKLTGPEPALLVAVQSEVLSYGLRSGHEEVLLATDKERVIFSLDYDPVERKIFWLDLGTESIRWQGLDSGKKGTLVKGVRSDCIAVDWVGRNLYWTDGAAGQVLATRLGAAWRGVPEYTVVLDGDLDRPHSLVLQPLAGLLYWSEVGSHPRLGEAAMDGSRRRTLLDRGLGWPTALALDLPAWRIFWLDEKLGSLGSARLDGTGVKVCAGGTWARGDHRGQRSPSAHPQVLRLSWVRSPFAAAVCEGGLYWSERSAWALQRVDKATGKNRTVVLKRHGQPHGLQAPRTRAVPAGTHGCAESNGGCAQLCLPNA</sequence>
<feature type="non-terminal residue" evidence="17">
    <location>
        <position position="651"/>
    </location>
</feature>
<dbReference type="PROSITE" id="PS50068">
    <property type="entry name" value="LDLRA_2"/>
    <property type="match status" value="6"/>
</dbReference>
<keyword evidence="8" id="KW-1133">Transmembrane helix</keyword>
<dbReference type="GO" id="GO:0043235">
    <property type="term" value="C:receptor complex"/>
    <property type="evidence" value="ECO:0007669"/>
    <property type="project" value="TreeGrafter"/>
</dbReference>
<dbReference type="InterPro" id="IPR000742">
    <property type="entry name" value="EGF"/>
</dbReference>
<evidence type="ECO:0000256" key="9">
    <source>
        <dbReference type="ARBA" id="ARBA00023136"/>
    </source>
</evidence>
<dbReference type="InterPro" id="IPR026823">
    <property type="entry name" value="cEGF"/>
</dbReference>
<dbReference type="PRINTS" id="PR00261">
    <property type="entry name" value="LDLRECEPTOR"/>
</dbReference>
<dbReference type="InterPro" id="IPR023415">
    <property type="entry name" value="LDLR_class-A_CS"/>
</dbReference>
<dbReference type="Pfam" id="PF00058">
    <property type="entry name" value="Ldl_recept_b"/>
    <property type="match status" value="1"/>
</dbReference>
<dbReference type="GO" id="GO:0016324">
    <property type="term" value="C:apical plasma membrane"/>
    <property type="evidence" value="ECO:0007669"/>
    <property type="project" value="TreeGrafter"/>
</dbReference>
<evidence type="ECO:0000256" key="5">
    <source>
        <dbReference type="ARBA" id="ARBA00022692"/>
    </source>
</evidence>
<comment type="caution">
    <text evidence="17">The sequence shown here is derived from an EMBL/GenBank/DDBJ whole genome shotgun (WGS) entry which is preliminary data.</text>
</comment>
<feature type="disulfide bond" evidence="13">
    <location>
        <begin position="233"/>
        <end position="251"/>
    </location>
</feature>
<evidence type="ECO:0000256" key="10">
    <source>
        <dbReference type="ARBA" id="ARBA00023157"/>
    </source>
</evidence>
<dbReference type="InterPro" id="IPR011042">
    <property type="entry name" value="6-blade_b-propeller_TolB-like"/>
</dbReference>
<keyword evidence="10 13" id="KW-1015">Disulfide bond</keyword>
<dbReference type="FunFam" id="4.10.400.10:FF:000113">
    <property type="entry name" value="Low-density lipoprotein receptor-related protein 8"/>
    <property type="match status" value="1"/>
</dbReference>
<dbReference type="InterPro" id="IPR001881">
    <property type="entry name" value="EGF-like_Ca-bd_dom"/>
</dbReference>
<protein>
    <submittedName>
        <fullName evidence="17">LRP4 protein</fullName>
    </submittedName>
</protein>
<keyword evidence="4" id="KW-0254">Endocytosis</keyword>
<keyword evidence="6" id="KW-0732">Signal</keyword>
<evidence type="ECO:0000259" key="15">
    <source>
        <dbReference type="SMART" id="SM00179"/>
    </source>
</evidence>
<evidence type="ECO:0000256" key="7">
    <source>
        <dbReference type="ARBA" id="ARBA00022737"/>
    </source>
</evidence>
<proteinExistence type="inferred from homology"/>
<evidence type="ECO:0000256" key="13">
    <source>
        <dbReference type="PROSITE-ProRule" id="PRU00124"/>
    </source>
</evidence>
<dbReference type="SMART" id="SM00135">
    <property type="entry name" value="LY"/>
    <property type="match status" value="4"/>
</dbReference>
<dbReference type="InterPro" id="IPR000033">
    <property type="entry name" value="LDLR_classB_rpt"/>
</dbReference>
<keyword evidence="3" id="KW-0245">EGF-like domain</keyword>
<feature type="domain" description="EGF-like" evidence="16">
    <location>
        <begin position="40"/>
        <end position="74"/>
    </location>
</feature>
<dbReference type="InterPro" id="IPR051221">
    <property type="entry name" value="LDLR-related"/>
</dbReference>
<name>A0A7K7WTJ6_9AVES</name>
<dbReference type="Gene3D" id="2.10.25.10">
    <property type="entry name" value="Laminin"/>
    <property type="match status" value="2"/>
</dbReference>
<dbReference type="CDD" id="cd00112">
    <property type="entry name" value="LDLa"/>
    <property type="match status" value="6"/>
</dbReference>
<dbReference type="Gene3D" id="4.10.400.10">
    <property type="entry name" value="Low-density Lipoprotein Receptor"/>
    <property type="match status" value="6"/>
</dbReference>
<feature type="domain" description="EGF-like" evidence="16">
    <location>
        <begin position="185"/>
        <end position="222"/>
    </location>
</feature>
<dbReference type="Gene3D" id="2.120.10.30">
    <property type="entry name" value="TolB, C-terminal domain"/>
    <property type="match status" value="1"/>
</dbReference>
<feature type="domain" description="EGF-like" evidence="16">
    <location>
        <begin position="264"/>
        <end position="298"/>
    </location>
</feature>
<evidence type="ECO:0000256" key="11">
    <source>
        <dbReference type="ARBA" id="ARBA00023170"/>
    </source>
</evidence>
<evidence type="ECO:0000256" key="1">
    <source>
        <dbReference type="ARBA" id="ARBA00004479"/>
    </source>
</evidence>
<dbReference type="PROSITE" id="PS01187">
    <property type="entry name" value="EGF_CA"/>
    <property type="match status" value="1"/>
</dbReference>
<feature type="repeat" description="LDL-receptor class B" evidence="14">
    <location>
        <begin position="477"/>
        <end position="520"/>
    </location>
</feature>
<evidence type="ECO:0000259" key="16">
    <source>
        <dbReference type="SMART" id="SM00181"/>
    </source>
</evidence>
<keyword evidence="7" id="KW-0677">Repeat</keyword>
<comment type="similarity">
    <text evidence="2">Belongs to the LDLR family.</text>
</comment>
<accession>A0A7K7WTJ6</accession>
<dbReference type="InterPro" id="IPR002172">
    <property type="entry name" value="LDrepeatLR_classA_rpt"/>
</dbReference>
<dbReference type="OrthoDB" id="8831087at2759"/>
<comment type="caution">
    <text evidence="13">Lacks conserved residue(s) required for the propagation of feature annotation.</text>
</comment>
<evidence type="ECO:0000256" key="6">
    <source>
        <dbReference type="ARBA" id="ARBA00022729"/>
    </source>
</evidence>
<dbReference type="Pfam" id="PF00057">
    <property type="entry name" value="Ldl_recept_a"/>
    <property type="match status" value="6"/>
</dbReference>
<dbReference type="GO" id="GO:0005509">
    <property type="term" value="F:calcium ion binding"/>
    <property type="evidence" value="ECO:0007669"/>
    <property type="project" value="InterPro"/>
</dbReference>
<dbReference type="Proteomes" id="UP000531559">
    <property type="component" value="Unassembled WGS sequence"/>
</dbReference>
<evidence type="ECO:0000256" key="14">
    <source>
        <dbReference type="PROSITE-ProRule" id="PRU00461"/>
    </source>
</evidence>
<feature type="non-terminal residue" evidence="17">
    <location>
        <position position="1"/>
    </location>
</feature>
<organism evidence="17 18">
    <name type="scientific">Nothocercus julius</name>
    <dbReference type="NCBI Taxonomy" id="2585813"/>
    <lineage>
        <taxon>Eukaryota</taxon>
        <taxon>Metazoa</taxon>
        <taxon>Chordata</taxon>
        <taxon>Craniata</taxon>
        <taxon>Vertebrata</taxon>
        <taxon>Euteleostomi</taxon>
        <taxon>Archelosauria</taxon>
        <taxon>Archosauria</taxon>
        <taxon>Dinosauria</taxon>
        <taxon>Saurischia</taxon>
        <taxon>Theropoda</taxon>
        <taxon>Coelurosauria</taxon>
        <taxon>Aves</taxon>
        <taxon>Palaeognathae</taxon>
        <taxon>Tinamiformes</taxon>
        <taxon>Tinamidae</taxon>
        <taxon>Nothocercus</taxon>
    </lineage>
</organism>
<evidence type="ECO:0000313" key="17">
    <source>
        <dbReference type="EMBL" id="NXA56570.1"/>
    </source>
</evidence>
<dbReference type="AlphaFoldDB" id="A0A7K7WTJ6"/>
<dbReference type="SMART" id="SM00192">
    <property type="entry name" value="LDLa"/>
    <property type="match status" value="6"/>
</dbReference>
<dbReference type="Pfam" id="PF12662">
    <property type="entry name" value="cEGF"/>
    <property type="match status" value="1"/>
</dbReference>
<dbReference type="FunFam" id="2.10.25.10:FF:000009">
    <property type="entry name" value="Low-density lipoprotein receptor isoform 1"/>
    <property type="match status" value="1"/>
</dbReference>
<evidence type="ECO:0000256" key="4">
    <source>
        <dbReference type="ARBA" id="ARBA00022583"/>
    </source>
</evidence>
<feature type="domain" description="EGF-like" evidence="16">
    <location>
        <begin position="77"/>
        <end position="113"/>
    </location>
</feature>
<evidence type="ECO:0000256" key="3">
    <source>
        <dbReference type="ARBA" id="ARBA00022536"/>
    </source>
</evidence>
<evidence type="ECO:0000313" key="18">
    <source>
        <dbReference type="Proteomes" id="UP000531559"/>
    </source>
</evidence>
<feature type="disulfide bond" evidence="13">
    <location>
        <begin position="78"/>
        <end position="90"/>
    </location>
</feature>
<feature type="disulfide bond" evidence="13">
    <location>
        <begin position="97"/>
        <end position="112"/>
    </location>
</feature>
<keyword evidence="11" id="KW-0675">Receptor</keyword>
<feature type="disulfide bond" evidence="13">
    <location>
        <begin position="85"/>
        <end position="103"/>
    </location>
</feature>
<dbReference type="GO" id="GO:0042562">
    <property type="term" value="F:hormone binding"/>
    <property type="evidence" value="ECO:0007669"/>
    <property type="project" value="TreeGrafter"/>
</dbReference>
<feature type="disulfide bond" evidence="13">
    <location>
        <begin position="58"/>
        <end position="73"/>
    </location>
</feature>
<dbReference type="InterPro" id="IPR036055">
    <property type="entry name" value="LDL_receptor-like_sf"/>
</dbReference>
<gene>
    <name evidence="17" type="primary">Lrp4_1</name>
    <name evidence="17" type="ORF">NOTJUL_R12544</name>
</gene>
<keyword evidence="5" id="KW-0812">Transmembrane</keyword>
<dbReference type="PANTHER" id="PTHR22722">
    <property type="entry name" value="LOW-DENSITY LIPOPROTEIN RECEPTOR-RELATED PROTEIN 2-RELATED"/>
    <property type="match status" value="1"/>
</dbReference>
<feature type="disulfide bond" evidence="13">
    <location>
        <begin position="206"/>
        <end position="221"/>
    </location>
</feature>
<dbReference type="SUPFAM" id="SSF57424">
    <property type="entry name" value="LDL receptor-like module"/>
    <property type="match status" value="6"/>
</dbReference>